<keyword evidence="1" id="KW-0472">Membrane</keyword>
<evidence type="ECO:0000313" key="2">
    <source>
        <dbReference type="EMBL" id="CEO49294.1"/>
    </source>
</evidence>
<dbReference type="AlphaFoldDB" id="A0A0B7JWF0"/>
<gene>
    <name evidence="2" type="ORF">BN869_000005351_1</name>
</gene>
<proteinExistence type="predicted"/>
<keyword evidence="1" id="KW-1133">Transmembrane helix</keyword>
<dbReference type="EMBL" id="CDPU01000013">
    <property type="protein sequence ID" value="CEO49294.1"/>
    <property type="molecule type" value="Genomic_DNA"/>
</dbReference>
<evidence type="ECO:0000256" key="1">
    <source>
        <dbReference type="SAM" id="Phobius"/>
    </source>
</evidence>
<keyword evidence="1" id="KW-0812">Transmembrane</keyword>
<accession>A0A0B7JWF0</accession>
<name>A0A0B7JWF0_BIOOC</name>
<protein>
    <submittedName>
        <fullName evidence="2">Uncharacterized protein</fullName>
    </submittedName>
</protein>
<reference evidence="2" key="1">
    <citation type="submission" date="2015-01" db="EMBL/GenBank/DDBJ databases">
        <authorList>
            <person name="Durling Mikael"/>
        </authorList>
    </citation>
    <scope>NUCLEOTIDE SEQUENCE</scope>
</reference>
<organism evidence="2">
    <name type="scientific">Bionectria ochroleuca</name>
    <name type="common">Gliocladium roseum</name>
    <dbReference type="NCBI Taxonomy" id="29856"/>
    <lineage>
        <taxon>Eukaryota</taxon>
        <taxon>Fungi</taxon>
        <taxon>Dikarya</taxon>
        <taxon>Ascomycota</taxon>
        <taxon>Pezizomycotina</taxon>
        <taxon>Sordariomycetes</taxon>
        <taxon>Hypocreomycetidae</taxon>
        <taxon>Hypocreales</taxon>
        <taxon>Bionectriaceae</taxon>
        <taxon>Clonostachys</taxon>
    </lineage>
</organism>
<feature type="transmembrane region" description="Helical" evidence="1">
    <location>
        <begin position="20"/>
        <end position="42"/>
    </location>
</feature>
<sequence length="73" mass="8093">MAPAVFNALPTLSGLYEEYSSLGGATLTKLLWGIITLLLLRLFTKQAKIVIKAMFVSLQVVLHAPIPKHPFYH</sequence>